<dbReference type="EMBL" id="RCZP01000013">
    <property type="protein sequence ID" value="TPG55479.1"/>
    <property type="molecule type" value="Genomic_DNA"/>
</dbReference>
<evidence type="ECO:0000313" key="1">
    <source>
        <dbReference type="EMBL" id="TPG55479.1"/>
    </source>
</evidence>
<protein>
    <submittedName>
        <fullName evidence="1">Uncharacterized protein</fullName>
    </submittedName>
</protein>
<comment type="caution">
    <text evidence="1">The sequence shown here is derived from an EMBL/GenBank/DDBJ whole genome shotgun (WGS) entry which is preliminary data.</text>
</comment>
<sequence length="74" mass="7950">MVREIELVEGQRIGRFVVLRDTDGVLHAIAAASVSAIREEDGVTLILLPGGRLVRAERALATVLSWLEMGPQGA</sequence>
<accession>A0A502G122</accession>
<proteinExistence type="predicted"/>
<gene>
    <name evidence="1" type="ORF">EAH89_14605</name>
</gene>
<dbReference type="Proteomes" id="UP000317078">
    <property type="component" value="Unassembled WGS sequence"/>
</dbReference>
<organism evidence="1 2">
    <name type="scientific">Muricoccus nepalensis</name>
    <dbReference type="NCBI Taxonomy" id="1854500"/>
    <lineage>
        <taxon>Bacteria</taxon>
        <taxon>Pseudomonadati</taxon>
        <taxon>Pseudomonadota</taxon>
        <taxon>Alphaproteobacteria</taxon>
        <taxon>Acetobacterales</taxon>
        <taxon>Roseomonadaceae</taxon>
        <taxon>Muricoccus</taxon>
    </lineage>
</organism>
<name>A0A502G122_9PROT</name>
<dbReference type="AlphaFoldDB" id="A0A502G122"/>
<keyword evidence="2" id="KW-1185">Reference proteome</keyword>
<evidence type="ECO:0000313" key="2">
    <source>
        <dbReference type="Proteomes" id="UP000317078"/>
    </source>
</evidence>
<reference evidence="1 2" key="1">
    <citation type="journal article" date="2019" name="Environ. Microbiol.">
        <title>Species interactions and distinct microbial communities in high Arctic permafrost affected cryosols are associated with the CH4 and CO2 gas fluxes.</title>
        <authorList>
            <person name="Altshuler I."/>
            <person name="Hamel J."/>
            <person name="Turney S."/>
            <person name="Magnuson E."/>
            <person name="Levesque R."/>
            <person name="Greer C."/>
            <person name="Whyte L.G."/>
        </authorList>
    </citation>
    <scope>NUCLEOTIDE SEQUENCE [LARGE SCALE GENOMIC DNA]</scope>
    <source>
        <strain evidence="1 2">S9.3B</strain>
    </source>
</reference>